<dbReference type="STRING" id="159292.SAMN05192546_102210"/>
<keyword evidence="4 5" id="KW-0720">Serine protease</keyword>
<dbReference type="AlphaFoldDB" id="A0A1H3K343"/>
<dbReference type="SUPFAM" id="SSF52096">
    <property type="entry name" value="ClpP/crotonase"/>
    <property type="match status" value="1"/>
</dbReference>
<dbReference type="GO" id="GO:0007165">
    <property type="term" value="P:signal transduction"/>
    <property type="evidence" value="ECO:0007669"/>
    <property type="project" value="TreeGrafter"/>
</dbReference>
<dbReference type="GO" id="GO:0004175">
    <property type="term" value="F:endopeptidase activity"/>
    <property type="evidence" value="ECO:0007669"/>
    <property type="project" value="TreeGrafter"/>
</dbReference>
<dbReference type="InterPro" id="IPR036034">
    <property type="entry name" value="PDZ_sf"/>
</dbReference>
<dbReference type="InterPro" id="IPR041489">
    <property type="entry name" value="PDZ_6"/>
</dbReference>
<keyword evidence="3 5" id="KW-0378">Hydrolase</keyword>
<dbReference type="SMART" id="SM00245">
    <property type="entry name" value="TSPc"/>
    <property type="match status" value="1"/>
</dbReference>
<dbReference type="InterPro" id="IPR029045">
    <property type="entry name" value="ClpP/crotonase-like_dom_sf"/>
</dbReference>
<dbReference type="InterPro" id="IPR005151">
    <property type="entry name" value="Tail-specific_protease"/>
</dbReference>
<keyword evidence="8" id="KW-1185">Reference proteome</keyword>
<dbReference type="RefSeq" id="WP_093311034.1">
    <property type="nucleotide sequence ID" value="NZ_FNPV01000002.1"/>
</dbReference>
<dbReference type="Gene3D" id="2.30.42.10">
    <property type="match status" value="1"/>
</dbReference>
<dbReference type="Gene3D" id="3.90.226.10">
    <property type="entry name" value="2-enoyl-CoA Hydratase, Chain A, domain 1"/>
    <property type="match status" value="1"/>
</dbReference>
<evidence type="ECO:0000256" key="3">
    <source>
        <dbReference type="ARBA" id="ARBA00022801"/>
    </source>
</evidence>
<name>A0A1H3K343_9FIRM</name>
<evidence type="ECO:0000259" key="6">
    <source>
        <dbReference type="PROSITE" id="PS50106"/>
    </source>
</evidence>
<proteinExistence type="inferred from homology"/>
<dbReference type="GO" id="GO:0030288">
    <property type="term" value="C:outer membrane-bounded periplasmic space"/>
    <property type="evidence" value="ECO:0007669"/>
    <property type="project" value="TreeGrafter"/>
</dbReference>
<evidence type="ECO:0000256" key="5">
    <source>
        <dbReference type="RuleBase" id="RU004404"/>
    </source>
</evidence>
<dbReference type="InterPro" id="IPR001478">
    <property type="entry name" value="PDZ"/>
</dbReference>
<dbReference type="GO" id="GO:0008236">
    <property type="term" value="F:serine-type peptidase activity"/>
    <property type="evidence" value="ECO:0007669"/>
    <property type="project" value="UniProtKB-KW"/>
</dbReference>
<dbReference type="Pfam" id="PF22694">
    <property type="entry name" value="CtpB_N-like"/>
    <property type="match status" value="1"/>
</dbReference>
<dbReference type="NCBIfam" id="TIGR00225">
    <property type="entry name" value="prc"/>
    <property type="match status" value="1"/>
</dbReference>
<dbReference type="EMBL" id="FNPV01000002">
    <property type="protein sequence ID" value="SDY46640.1"/>
    <property type="molecule type" value="Genomic_DNA"/>
</dbReference>
<sequence length="407" mass="45628">MISKRKAFTTMVILVVFTAFITFSVSNMMALNIGNKMIISHEMYQKLIEENDNMGKVVQLKHFLMEEYYEELEEEILIDGAIHGMFEAVGDPYTTYLDAKDMSDMLMSTQGVYGGIGIIVTADEDGYVSVVSPIEDTPGERAGLTTGDRIISVDDEDVSGNRLDDAVSLMRGDADTEVKLEIMKRNQEKAVEISVVREIIRIQSVRAEIMEDKIGYIRVTNFDEKTASDFQFEMDELTRQGIDRVILDLRNNPGGLLSSAIRMSDLLLDEGLIVYTEDRHGNRKEEYASEGHYEMALVVLINEGSASASEILAGALQDHEKAILVGEQSFGKGLVQEMQQLPDGTGFKFTVSEYFTPSGRSIHDKGIEPDHVVRISEEELLESQGQDLELQDDIQLQKAIELLQQRQ</sequence>
<organism evidence="7 8">
    <name type="scientific">Tindallia californiensis</name>
    <dbReference type="NCBI Taxonomy" id="159292"/>
    <lineage>
        <taxon>Bacteria</taxon>
        <taxon>Bacillati</taxon>
        <taxon>Bacillota</taxon>
        <taxon>Clostridia</taxon>
        <taxon>Peptostreptococcales</taxon>
        <taxon>Tindalliaceae</taxon>
        <taxon>Tindallia</taxon>
    </lineage>
</organism>
<dbReference type="CDD" id="cd07560">
    <property type="entry name" value="Peptidase_S41_CPP"/>
    <property type="match status" value="1"/>
</dbReference>
<evidence type="ECO:0000256" key="1">
    <source>
        <dbReference type="ARBA" id="ARBA00009179"/>
    </source>
</evidence>
<dbReference type="CDD" id="cd06782">
    <property type="entry name" value="cpPDZ_CPP-like"/>
    <property type="match status" value="1"/>
</dbReference>
<dbReference type="PANTHER" id="PTHR32060:SF30">
    <property type="entry name" value="CARBOXY-TERMINAL PROCESSING PROTEASE CTPA"/>
    <property type="match status" value="1"/>
</dbReference>
<feature type="domain" description="PDZ" evidence="6">
    <location>
        <begin position="102"/>
        <end position="171"/>
    </location>
</feature>
<dbReference type="InterPro" id="IPR004447">
    <property type="entry name" value="Peptidase_S41A"/>
</dbReference>
<dbReference type="SMART" id="SM00228">
    <property type="entry name" value="PDZ"/>
    <property type="match status" value="1"/>
</dbReference>
<dbReference type="SUPFAM" id="SSF50156">
    <property type="entry name" value="PDZ domain-like"/>
    <property type="match status" value="1"/>
</dbReference>
<dbReference type="PROSITE" id="PS50106">
    <property type="entry name" value="PDZ"/>
    <property type="match status" value="1"/>
</dbReference>
<comment type="similarity">
    <text evidence="1 5">Belongs to the peptidase S41A family.</text>
</comment>
<protein>
    <submittedName>
        <fullName evidence="7">Carboxyl-terminal processing protease</fullName>
    </submittedName>
</protein>
<dbReference type="OrthoDB" id="9812068at2"/>
<dbReference type="Proteomes" id="UP000199230">
    <property type="component" value="Unassembled WGS sequence"/>
</dbReference>
<dbReference type="FunFam" id="2.30.42.10:FF:000063">
    <property type="entry name" value="Peptidase, S41 family"/>
    <property type="match status" value="1"/>
</dbReference>
<evidence type="ECO:0000256" key="4">
    <source>
        <dbReference type="ARBA" id="ARBA00022825"/>
    </source>
</evidence>
<evidence type="ECO:0000313" key="7">
    <source>
        <dbReference type="EMBL" id="SDY46640.1"/>
    </source>
</evidence>
<keyword evidence="2 5" id="KW-0645">Protease</keyword>
<dbReference type="Pfam" id="PF17820">
    <property type="entry name" value="PDZ_6"/>
    <property type="match status" value="1"/>
</dbReference>
<gene>
    <name evidence="7" type="ORF">SAMN05192546_102210</name>
</gene>
<reference evidence="7 8" key="1">
    <citation type="submission" date="2016-10" db="EMBL/GenBank/DDBJ databases">
        <authorList>
            <person name="de Groot N.N."/>
        </authorList>
    </citation>
    <scope>NUCLEOTIDE SEQUENCE [LARGE SCALE GENOMIC DNA]</scope>
    <source>
        <strain evidence="7 8">APO</strain>
    </source>
</reference>
<dbReference type="PANTHER" id="PTHR32060">
    <property type="entry name" value="TAIL-SPECIFIC PROTEASE"/>
    <property type="match status" value="1"/>
</dbReference>
<evidence type="ECO:0000313" key="8">
    <source>
        <dbReference type="Proteomes" id="UP000199230"/>
    </source>
</evidence>
<evidence type="ECO:0000256" key="2">
    <source>
        <dbReference type="ARBA" id="ARBA00022670"/>
    </source>
</evidence>
<dbReference type="Gene3D" id="3.30.750.44">
    <property type="match status" value="1"/>
</dbReference>
<dbReference type="FunFam" id="3.90.226.10:FF:000029">
    <property type="entry name" value="Peptidase, S41 family"/>
    <property type="match status" value="1"/>
</dbReference>
<dbReference type="InterPro" id="IPR055210">
    <property type="entry name" value="CtpA/B_N"/>
</dbReference>
<dbReference type="GO" id="GO:0006508">
    <property type="term" value="P:proteolysis"/>
    <property type="evidence" value="ECO:0007669"/>
    <property type="project" value="UniProtKB-KW"/>
</dbReference>
<accession>A0A1H3K343</accession>
<dbReference type="Pfam" id="PF03572">
    <property type="entry name" value="Peptidase_S41"/>
    <property type="match status" value="1"/>
</dbReference>